<gene>
    <name evidence="3" type="ORF">ERICIII_04916</name>
</gene>
<organism evidence="3 4">
    <name type="scientific">Paenibacillus larvae subsp. larvae</name>
    <dbReference type="NCBI Taxonomy" id="147375"/>
    <lineage>
        <taxon>Bacteria</taxon>
        <taxon>Bacillati</taxon>
        <taxon>Bacillota</taxon>
        <taxon>Bacilli</taxon>
        <taxon>Bacillales</taxon>
        <taxon>Paenibacillaceae</taxon>
        <taxon>Paenibacillus</taxon>
    </lineage>
</organism>
<protein>
    <submittedName>
        <fullName evidence="3">N-acetylmuramoyl-L-alanine amidase</fullName>
        <ecNumber evidence="3">3.5.1.28</ecNumber>
    </submittedName>
</protein>
<dbReference type="EC" id="3.5.1.28" evidence="3"/>
<dbReference type="InterPro" id="IPR036582">
    <property type="entry name" value="Mao_N_sf"/>
</dbReference>
<dbReference type="InterPro" id="IPR012854">
    <property type="entry name" value="Cu_amine_oxidase-like_N"/>
</dbReference>
<dbReference type="Pfam" id="PF07833">
    <property type="entry name" value="Cu_amine_oxidN1"/>
    <property type="match status" value="1"/>
</dbReference>
<reference evidence="4" key="1">
    <citation type="submission" date="2017-02" db="EMBL/GenBank/DDBJ databases">
        <title>Delineation of Paenibacillus larvae strains originating from foulbrood outbreaks.</title>
        <authorList>
            <person name="Beims H."/>
            <person name="Bunk B."/>
            <person name="Sproeer C."/>
            <person name="Mohr K.I."/>
            <person name="Pradella S."/>
            <person name="Guenther G."/>
            <person name="Rohde M."/>
            <person name="von der Ohe W."/>
            <person name="Steinert M."/>
        </authorList>
    </citation>
    <scope>NUCLEOTIDE SEQUENCE [LARGE SCALE GENOMIC DNA]</scope>
    <source>
        <strain evidence="4">Eric_III</strain>
        <plasmid evidence="4">Plasmid unnamed2</plasmid>
    </source>
</reference>
<feature type="domain" description="Copper amine oxidase-like N-terminal" evidence="2">
    <location>
        <begin position="37"/>
        <end position="142"/>
    </location>
</feature>
<evidence type="ECO:0000256" key="1">
    <source>
        <dbReference type="SAM" id="SignalP"/>
    </source>
</evidence>
<sequence precursor="true">MKKVFLSVIAAATITVGVSAAAPAKAAPNDEDIKVKLNNQTLTFDVKPKIIDGRTYVPVAKILEEMGADVKWHEDTWTVTAEKDDVTITMPIGDSEIEVDDQKLDIGLPSKIERGRTLVPLRLVSYATGTRIEWDDEDQTVLLTQSTEELVNQFVSGKVDDPVTYEHSKVLFDWILKEDQKGHLEPFYGNRAPKVNSWTGKPYTYKPSLGKSPGSIQWSLDVMTRTGAEELTYDINREVWTGKYRIIEYMVTTDTGYTGIAYGAHDQTVHYGIFNWQCPDIISYLPINQ</sequence>
<dbReference type="Gene3D" id="3.30.457.10">
    <property type="entry name" value="Copper amine oxidase-like, N-terminal domain"/>
    <property type="match status" value="1"/>
</dbReference>
<dbReference type="SUPFAM" id="SSF55383">
    <property type="entry name" value="Copper amine oxidase, domain N"/>
    <property type="match status" value="1"/>
</dbReference>
<dbReference type="AlphaFoldDB" id="A0A2L1UK31"/>
<proteinExistence type="predicted"/>
<evidence type="ECO:0000313" key="4">
    <source>
        <dbReference type="Proteomes" id="UP000239833"/>
    </source>
</evidence>
<dbReference type="Proteomes" id="UP000239833">
    <property type="component" value="Plasmid unnamed2"/>
</dbReference>
<keyword evidence="1" id="KW-0732">Signal</keyword>
<accession>A0A2L1UK31</accession>
<evidence type="ECO:0000259" key="2">
    <source>
        <dbReference type="Pfam" id="PF07833"/>
    </source>
</evidence>
<name>A0A2L1UK31_9BACL</name>
<feature type="chain" id="PRO_5014914798" evidence="1">
    <location>
        <begin position="27"/>
        <end position="289"/>
    </location>
</feature>
<dbReference type="GO" id="GO:0008745">
    <property type="term" value="F:N-acetylmuramoyl-L-alanine amidase activity"/>
    <property type="evidence" value="ECO:0007669"/>
    <property type="project" value="UniProtKB-EC"/>
</dbReference>
<dbReference type="RefSeq" id="WP_077997718.1">
    <property type="nucleotide sequence ID" value="NZ_CP019657.1"/>
</dbReference>
<dbReference type="GeneID" id="64221074"/>
<keyword evidence="3" id="KW-0378">Hydrolase</keyword>
<keyword evidence="3" id="KW-0614">Plasmid</keyword>
<geneLocation type="plasmid" evidence="3">
    <name>unnamed2</name>
</geneLocation>
<evidence type="ECO:0000313" key="3">
    <source>
        <dbReference type="EMBL" id="AVF28918.1"/>
    </source>
</evidence>
<feature type="signal peptide" evidence="1">
    <location>
        <begin position="1"/>
        <end position="26"/>
    </location>
</feature>
<dbReference type="EMBL" id="CP019657">
    <property type="protein sequence ID" value="AVF28918.1"/>
    <property type="molecule type" value="Genomic_DNA"/>
</dbReference>